<organism evidence="1 2">
    <name type="scientific">Paramuribaculum intestinale</name>
    <dbReference type="NCBI Taxonomy" id="2094151"/>
    <lineage>
        <taxon>Bacteria</taxon>
        <taxon>Pseudomonadati</taxon>
        <taxon>Bacteroidota</taxon>
        <taxon>Bacteroidia</taxon>
        <taxon>Bacteroidales</taxon>
        <taxon>Muribaculaceae</taxon>
        <taxon>Paramuribaculum</taxon>
    </lineage>
</organism>
<reference evidence="2" key="1">
    <citation type="submission" date="2018-02" db="EMBL/GenBank/DDBJ databases">
        <authorList>
            <person name="Clavel T."/>
            <person name="Strowig T."/>
        </authorList>
    </citation>
    <scope>NUCLEOTIDE SEQUENCE [LARGE SCALE GENOMIC DNA]</scope>
    <source>
        <strain evidence="2">DSM 100764</strain>
    </source>
</reference>
<evidence type="ECO:0000313" key="2">
    <source>
        <dbReference type="Proteomes" id="UP000244925"/>
    </source>
</evidence>
<evidence type="ECO:0000313" key="1">
    <source>
        <dbReference type="EMBL" id="PWB06858.1"/>
    </source>
</evidence>
<gene>
    <name evidence="1" type="ORF">C5O25_08900</name>
</gene>
<sequence length="108" mass="12246">LSIPIQGHGQARRMPVTRNAPFSLVFSAIRKENYQYVFRGKVVKKLYMAKTHQHNHRAQQLGMMQAGVVARQACLRPYSSPYTQANAPLTDKKWQNSKKMANFAAGMP</sequence>
<accession>A0A2V1IWE7</accession>
<protein>
    <submittedName>
        <fullName evidence="1">Uncharacterized protein</fullName>
    </submittedName>
</protein>
<keyword evidence="2" id="KW-1185">Reference proteome</keyword>
<name>A0A2V1IWE7_9BACT</name>
<dbReference type="Proteomes" id="UP000244925">
    <property type="component" value="Unassembled WGS sequence"/>
</dbReference>
<dbReference type="AlphaFoldDB" id="A0A2V1IWE7"/>
<dbReference type="RefSeq" id="WP_237613029.1">
    <property type="nucleotide sequence ID" value="NZ_PUBV01000018.1"/>
</dbReference>
<feature type="non-terminal residue" evidence="1">
    <location>
        <position position="1"/>
    </location>
</feature>
<proteinExistence type="predicted"/>
<dbReference type="EMBL" id="PUBV01000018">
    <property type="protein sequence ID" value="PWB06858.1"/>
    <property type="molecule type" value="Genomic_DNA"/>
</dbReference>
<comment type="caution">
    <text evidence="1">The sequence shown here is derived from an EMBL/GenBank/DDBJ whole genome shotgun (WGS) entry which is preliminary data.</text>
</comment>